<dbReference type="CDD" id="cd00156">
    <property type="entry name" value="REC"/>
    <property type="match status" value="1"/>
</dbReference>
<dbReference type="PANTHER" id="PTHR44591">
    <property type="entry name" value="STRESS RESPONSE REGULATOR PROTEIN 1"/>
    <property type="match status" value="1"/>
</dbReference>
<keyword evidence="7" id="KW-1185">Reference proteome</keyword>
<feature type="modified residue" description="4-aspartylphosphate" evidence="4">
    <location>
        <position position="55"/>
    </location>
</feature>
<evidence type="ECO:0000259" key="5">
    <source>
        <dbReference type="PROSITE" id="PS50110"/>
    </source>
</evidence>
<dbReference type="RefSeq" id="WP_072659008.1">
    <property type="nucleotide sequence ID" value="NZ_BDFD01000004.1"/>
</dbReference>
<dbReference type="SUPFAM" id="SSF52172">
    <property type="entry name" value="CheY-like"/>
    <property type="match status" value="1"/>
</dbReference>
<evidence type="ECO:0000313" key="6">
    <source>
        <dbReference type="EMBL" id="GAV19690.1"/>
    </source>
</evidence>
<dbReference type="PROSITE" id="PS50110">
    <property type="entry name" value="RESPONSE_REGULATORY"/>
    <property type="match status" value="1"/>
</dbReference>
<dbReference type="InterPro" id="IPR036097">
    <property type="entry name" value="HisK_dim/P_sf"/>
</dbReference>
<comment type="catalytic activity">
    <reaction evidence="1">
        <text>ATP + protein L-histidine = ADP + protein N-phospho-L-histidine.</text>
        <dbReference type="EC" id="2.7.13.3"/>
    </reaction>
</comment>
<dbReference type="EC" id="2.7.13.3" evidence="2"/>
<dbReference type="Pfam" id="PF00072">
    <property type="entry name" value="Response_reg"/>
    <property type="match status" value="1"/>
</dbReference>
<reference evidence="6 7" key="1">
    <citation type="journal article" date="2017" name="Arch. Microbiol.">
        <title>Mariprofundus micogutta sp. nov., a novel iron-oxidizing zetaproteobacterium isolated from a deep-sea hydrothermal field at the Bayonnaise knoll of the Izu-Ogasawara arc, and a description of Mariprofundales ord. nov. and Zetaproteobacteria classis nov.</title>
        <authorList>
            <person name="Makita H."/>
            <person name="Tanaka E."/>
            <person name="Mitsunobu S."/>
            <person name="Miyazaki M."/>
            <person name="Nunoura T."/>
            <person name="Uematsu K."/>
            <person name="Takaki Y."/>
            <person name="Nishi S."/>
            <person name="Shimamura S."/>
            <person name="Takai K."/>
        </authorList>
    </citation>
    <scope>NUCLEOTIDE SEQUENCE [LARGE SCALE GENOMIC DNA]</scope>
    <source>
        <strain evidence="6 7">ET2</strain>
    </source>
</reference>
<dbReference type="OrthoDB" id="9801602at2"/>
<dbReference type="AlphaFoldDB" id="A0A1L8CL95"/>
<keyword evidence="3 4" id="KW-0597">Phosphoprotein</keyword>
<dbReference type="Gene3D" id="1.10.287.130">
    <property type="match status" value="1"/>
</dbReference>
<dbReference type="STRING" id="1921010.MMIC_P0641"/>
<name>A0A1L8CL95_9PROT</name>
<evidence type="ECO:0000313" key="7">
    <source>
        <dbReference type="Proteomes" id="UP000231632"/>
    </source>
</evidence>
<dbReference type="Gene3D" id="3.40.50.2300">
    <property type="match status" value="1"/>
</dbReference>
<organism evidence="6 7">
    <name type="scientific">Mariprofundus micogutta</name>
    <dbReference type="NCBI Taxonomy" id="1921010"/>
    <lineage>
        <taxon>Bacteria</taxon>
        <taxon>Pseudomonadati</taxon>
        <taxon>Pseudomonadota</taxon>
        <taxon>Candidatius Mariprofundia</taxon>
        <taxon>Mariprofundales</taxon>
        <taxon>Mariprofundaceae</taxon>
        <taxon>Mariprofundus</taxon>
    </lineage>
</organism>
<dbReference type="InterPro" id="IPR050595">
    <property type="entry name" value="Bact_response_regulator"/>
</dbReference>
<protein>
    <recommendedName>
        <fullName evidence="2">histidine kinase</fullName>
        <ecNumber evidence="2">2.7.13.3</ecNumber>
    </recommendedName>
</protein>
<evidence type="ECO:0000256" key="2">
    <source>
        <dbReference type="ARBA" id="ARBA00012438"/>
    </source>
</evidence>
<dbReference type="CDD" id="cd00082">
    <property type="entry name" value="HisKA"/>
    <property type="match status" value="1"/>
</dbReference>
<accession>A0A1L8CL95</accession>
<feature type="domain" description="Response regulatory" evidence="5">
    <location>
        <begin position="6"/>
        <end position="122"/>
    </location>
</feature>
<dbReference type="Proteomes" id="UP000231632">
    <property type="component" value="Unassembled WGS sequence"/>
</dbReference>
<proteinExistence type="predicted"/>
<dbReference type="SMART" id="SM00448">
    <property type="entry name" value="REC"/>
    <property type="match status" value="1"/>
</dbReference>
<dbReference type="InterPro" id="IPR001789">
    <property type="entry name" value="Sig_transdc_resp-reg_receiver"/>
</dbReference>
<evidence type="ECO:0000256" key="1">
    <source>
        <dbReference type="ARBA" id="ARBA00000085"/>
    </source>
</evidence>
<evidence type="ECO:0000256" key="3">
    <source>
        <dbReference type="ARBA" id="ARBA00022553"/>
    </source>
</evidence>
<dbReference type="EMBL" id="BDFD01000004">
    <property type="protein sequence ID" value="GAV19690.1"/>
    <property type="molecule type" value="Genomic_DNA"/>
</dbReference>
<evidence type="ECO:0000256" key="4">
    <source>
        <dbReference type="PROSITE-ProRule" id="PRU00169"/>
    </source>
</evidence>
<dbReference type="PANTHER" id="PTHR44591:SF3">
    <property type="entry name" value="RESPONSE REGULATORY DOMAIN-CONTAINING PROTEIN"/>
    <property type="match status" value="1"/>
</dbReference>
<sequence length="213" mass="23761">MSRTPLILIVGDEKFTCKMLKHQIQSLDCDTLIASNCADTLILLEQHTPELILIDAMMPGSNSMDVITAVRKNSSTTDTFIMMISDSEQQMIVADFLESGADDFLLTPLDTGLFKFRISNILTIAKQHQQVLLLQRQLTECQLKLQRAETGRAEFCQTLAHDLNNVLTGILMGGEVMLMNNHSEETTAGINEIMEAAREIAALIQQRKENHLA</sequence>
<dbReference type="InterPro" id="IPR003661">
    <property type="entry name" value="HisK_dim/P_dom"/>
</dbReference>
<gene>
    <name evidence="6" type="ORF">MMIC_P0641</name>
</gene>
<dbReference type="InterPro" id="IPR011006">
    <property type="entry name" value="CheY-like_superfamily"/>
</dbReference>
<dbReference type="SUPFAM" id="SSF47384">
    <property type="entry name" value="Homodimeric domain of signal transducing histidine kinase"/>
    <property type="match status" value="1"/>
</dbReference>
<comment type="caution">
    <text evidence="6">The sequence shown here is derived from an EMBL/GenBank/DDBJ whole genome shotgun (WGS) entry which is preliminary data.</text>
</comment>
<dbReference type="GO" id="GO:0000155">
    <property type="term" value="F:phosphorelay sensor kinase activity"/>
    <property type="evidence" value="ECO:0007669"/>
    <property type="project" value="InterPro"/>
</dbReference>